<evidence type="ECO:0000256" key="1">
    <source>
        <dbReference type="SAM" id="Phobius"/>
    </source>
</evidence>
<dbReference type="AlphaFoldDB" id="A0A0F5I7G7"/>
<comment type="caution">
    <text evidence="2">The sequence shown here is derived from an EMBL/GenBank/DDBJ whole genome shotgun (WGS) entry which is preliminary data.</text>
</comment>
<evidence type="ECO:0008006" key="4">
    <source>
        <dbReference type="Google" id="ProtNLM"/>
    </source>
</evidence>
<keyword evidence="1" id="KW-0472">Membrane</keyword>
<evidence type="ECO:0000313" key="3">
    <source>
        <dbReference type="Proteomes" id="UP000031563"/>
    </source>
</evidence>
<reference evidence="2" key="1">
    <citation type="submission" date="2015-02" db="EMBL/GenBank/DDBJ databases">
        <title>Genome Assembly of Bacillaceae bacterium MTCC 8252.</title>
        <authorList>
            <person name="Verma A."/>
            <person name="Khatri I."/>
            <person name="Mual P."/>
            <person name="Subramanian S."/>
            <person name="Krishnamurthi S."/>
        </authorList>
    </citation>
    <scope>NUCLEOTIDE SEQUENCE [LARGE SCALE GENOMIC DNA]</scope>
    <source>
        <strain evidence="2">MTCC 8252</strain>
    </source>
</reference>
<dbReference type="EMBL" id="JWIR02000024">
    <property type="protein sequence ID" value="KKB41225.1"/>
    <property type="molecule type" value="Genomic_DNA"/>
</dbReference>
<gene>
    <name evidence="2" type="ORF">QY95_00932</name>
</gene>
<accession>A0A0F5I7G7</accession>
<dbReference type="RefSeq" id="WP_040036863.1">
    <property type="nucleotide sequence ID" value="NZ_JWIQ02000009.1"/>
</dbReference>
<keyword evidence="3" id="KW-1185">Reference proteome</keyword>
<proteinExistence type="predicted"/>
<keyword evidence="1" id="KW-1133">Transmembrane helix</keyword>
<feature type="transmembrane region" description="Helical" evidence="1">
    <location>
        <begin position="6"/>
        <end position="23"/>
    </location>
</feature>
<dbReference type="Proteomes" id="UP000031563">
    <property type="component" value="Unassembled WGS sequence"/>
</dbReference>
<protein>
    <recommendedName>
        <fullName evidence="4">Histidine kinase</fullName>
    </recommendedName>
</protein>
<keyword evidence="1" id="KW-0812">Transmembrane</keyword>
<sequence length="71" mass="7928">MKKLTFVIPVMILVGSLSLWMLGKDYSEIALQTRLLITAGAMIFSGIISYFLLGSDGEKFNDSLAKKKREK</sequence>
<organism evidence="2 3">
    <name type="scientific">Bacillus thermotolerans</name>
    <name type="common">Quasibacillus thermotolerans</name>
    <dbReference type="NCBI Taxonomy" id="1221996"/>
    <lineage>
        <taxon>Bacteria</taxon>
        <taxon>Bacillati</taxon>
        <taxon>Bacillota</taxon>
        <taxon>Bacilli</taxon>
        <taxon>Bacillales</taxon>
        <taxon>Bacillaceae</taxon>
        <taxon>Bacillus</taxon>
    </lineage>
</organism>
<name>A0A0F5I7G7_BACTR</name>
<evidence type="ECO:0000313" key="2">
    <source>
        <dbReference type="EMBL" id="KKB41225.1"/>
    </source>
</evidence>
<dbReference type="OrthoDB" id="2454149at2"/>
<feature type="transmembrane region" description="Helical" evidence="1">
    <location>
        <begin position="35"/>
        <end position="53"/>
    </location>
</feature>